<evidence type="ECO:0000313" key="2">
    <source>
        <dbReference type="Proteomes" id="UP000252139"/>
    </source>
</evidence>
<name>A0A367JX82_RHIAZ</name>
<dbReference type="EMBL" id="PJQL01000562">
    <property type="protein sequence ID" value="RCH94584.1"/>
    <property type="molecule type" value="Genomic_DNA"/>
</dbReference>
<sequence>TQWCLKRSTAAIWTSNIFKTAIYKNFERQLLEAIDAYNGPYHVSQRTQMVLPGMCAAVSSGLEIVESTSQPPEPRSPQPTITARWKRAFEEGLQLLEDEYITKKARSNELDSRIKEIMEERQSILVKN</sequence>
<dbReference type="OrthoDB" id="2284257at2759"/>
<evidence type="ECO:0000313" key="1">
    <source>
        <dbReference type="EMBL" id="RCH94584.1"/>
    </source>
</evidence>
<proteinExistence type="predicted"/>
<keyword evidence="2" id="KW-1185">Reference proteome</keyword>
<organism evidence="1 2">
    <name type="scientific">Rhizopus azygosporus</name>
    <name type="common">Rhizopus microsporus var. azygosporus</name>
    <dbReference type="NCBI Taxonomy" id="86630"/>
    <lineage>
        <taxon>Eukaryota</taxon>
        <taxon>Fungi</taxon>
        <taxon>Fungi incertae sedis</taxon>
        <taxon>Mucoromycota</taxon>
        <taxon>Mucoromycotina</taxon>
        <taxon>Mucoromycetes</taxon>
        <taxon>Mucorales</taxon>
        <taxon>Mucorineae</taxon>
        <taxon>Rhizopodaceae</taxon>
        <taxon>Rhizopus</taxon>
    </lineage>
</organism>
<comment type="caution">
    <text evidence="1">The sequence shown here is derived from an EMBL/GenBank/DDBJ whole genome shotgun (WGS) entry which is preliminary data.</text>
</comment>
<dbReference type="Proteomes" id="UP000252139">
    <property type="component" value="Unassembled WGS sequence"/>
</dbReference>
<gene>
    <name evidence="1" type="ORF">CU097_013896</name>
</gene>
<protein>
    <submittedName>
        <fullName evidence="1">Uncharacterized protein</fullName>
    </submittedName>
</protein>
<accession>A0A367JX82</accession>
<dbReference type="AlphaFoldDB" id="A0A367JX82"/>
<feature type="non-terminal residue" evidence="1">
    <location>
        <position position="1"/>
    </location>
</feature>
<reference evidence="1 2" key="1">
    <citation type="journal article" date="2018" name="G3 (Bethesda)">
        <title>Phylogenetic and Phylogenomic Definition of Rhizopus Species.</title>
        <authorList>
            <person name="Gryganskyi A.P."/>
            <person name="Golan J."/>
            <person name="Dolatabadi S."/>
            <person name="Mondo S."/>
            <person name="Robb S."/>
            <person name="Idnurm A."/>
            <person name="Muszewska A."/>
            <person name="Steczkiewicz K."/>
            <person name="Masonjones S."/>
            <person name="Liao H.L."/>
            <person name="Gajdeczka M.T."/>
            <person name="Anike F."/>
            <person name="Vuek A."/>
            <person name="Anishchenko I.M."/>
            <person name="Voigt K."/>
            <person name="de Hoog G.S."/>
            <person name="Smith M.E."/>
            <person name="Heitman J."/>
            <person name="Vilgalys R."/>
            <person name="Stajich J.E."/>
        </authorList>
    </citation>
    <scope>NUCLEOTIDE SEQUENCE [LARGE SCALE GENOMIC DNA]</scope>
    <source>
        <strain evidence="1 2">CBS 357.93</strain>
    </source>
</reference>